<dbReference type="Proteomes" id="UP001159427">
    <property type="component" value="Unassembled WGS sequence"/>
</dbReference>
<evidence type="ECO:0000313" key="6">
    <source>
        <dbReference type="Proteomes" id="UP001159427"/>
    </source>
</evidence>
<keyword evidence="2" id="KW-0560">Oxidoreductase</keyword>
<keyword evidence="4" id="KW-0812">Transmembrane</keyword>
<keyword evidence="6" id="KW-1185">Reference proteome</keyword>
<accession>A0ABN8M345</accession>
<gene>
    <name evidence="5" type="ORF">PEVE_00020937</name>
</gene>
<name>A0ABN8M345_9CNID</name>
<dbReference type="PRINTS" id="PR00081">
    <property type="entry name" value="GDHRDH"/>
</dbReference>
<evidence type="ECO:0000313" key="5">
    <source>
        <dbReference type="EMBL" id="CAH3023912.1"/>
    </source>
</evidence>
<dbReference type="Pfam" id="PF00106">
    <property type="entry name" value="adh_short"/>
    <property type="match status" value="1"/>
</dbReference>
<evidence type="ECO:0000256" key="1">
    <source>
        <dbReference type="ARBA" id="ARBA00006484"/>
    </source>
</evidence>
<dbReference type="PRINTS" id="PR00080">
    <property type="entry name" value="SDRFAMILY"/>
</dbReference>
<dbReference type="InterPro" id="IPR020904">
    <property type="entry name" value="Sc_DH/Rdtase_CS"/>
</dbReference>
<dbReference type="PANTHER" id="PTHR43391">
    <property type="entry name" value="RETINOL DEHYDROGENASE-RELATED"/>
    <property type="match status" value="1"/>
</dbReference>
<dbReference type="Gene3D" id="3.40.50.720">
    <property type="entry name" value="NAD(P)-binding Rossmann-like Domain"/>
    <property type="match status" value="1"/>
</dbReference>
<keyword evidence="4" id="KW-0472">Membrane</keyword>
<evidence type="ECO:0000256" key="3">
    <source>
        <dbReference type="RuleBase" id="RU000363"/>
    </source>
</evidence>
<proteinExistence type="inferred from homology"/>
<dbReference type="InterPro" id="IPR036291">
    <property type="entry name" value="NAD(P)-bd_dom_sf"/>
</dbReference>
<evidence type="ECO:0000256" key="4">
    <source>
        <dbReference type="SAM" id="Phobius"/>
    </source>
</evidence>
<organism evidence="5 6">
    <name type="scientific">Porites evermanni</name>
    <dbReference type="NCBI Taxonomy" id="104178"/>
    <lineage>
        <taxon>Eukaryota</taxon>
        <taxon>Metazoa</taxon>
        <taxon>Cnidaria</taxon>
        <taxon>Anthozoa</taxon>
        <taxon>Hexacorallia</taxon>
        <taxon>Scleractinia</taxon>
        <taxon>Fungiina</taxon>
        <taxon>Poritidae</taxon>
        <taxon>Porites</taxon>
    </lineage>
</organism>
<comment type="caution">
    <text evidence="5">The sequence shown here is derived from an EMBL/GenBank/DDBJ whole genome shotgun (WGS) entry which is preliminary data.</text>
</comment>
<dbReference type="PANTHER" id="PTHR43391:SF86">
    <property type="entry name" value="SHORT-CHAIN DEHYDROGENASE_REDUCTASE FAMILY PROTEIN"/>
    <property type="match status" value="1"/>
</dbReference>
<evidence type="ECO:0000256" key="2">
    <source>
        <dbReference type="ARBA" id="ARBA00023002"/>
    </source>
</evidence>
<dbReference type="PROSITE" id="PS00061">
    <property type="entry name" value="ADH_SHORT"/>
    <property type="match status" value="1"/>
</dbReference>
<dbReference type="EMBL" id="CALNXI010000280">
    <property type="protein sequence ID" value="CAH3023912.1"/>
    <property type="molecule type" value="Genomic_DNA"/>
</dbReference>
<dbReference type="SUPFAM" id="SSF51735">
    <property type="entry name" value="NAD(P)-binding Rossmann-fold domains"/>
    <property type="match status" value="1"/>
</dbReference>
<protein>
    <submittedName>
        <fullName evidence="5">Uncharacterized protein</fullName>
    </submittedName>
</protein>
<dbReference type="InterPro" id="IPR002347">
    <property type="entry name" value="SDR_fam"/>
</dbReference>
<keyword evidence="4" id="KW-1133">Transmembrane helix</keyword>
<reference evidence="5 6" key="1">
    <citation type="submission" date="2022-05" db="EMBL/GenBank/DDBJ databases">
        <authorList>
            <consortium name="Genoscope - CEA"/>
            <person name="William W."/>
        </authorList>
    </citation>
    <scope>NUCLEOTIDE SEQUENCE [LARGE SCALE GENOMIC DNA]</scope>
</reference>
<comment type="similarity">
    <text evidence="1 3">Belongs to the short-chain dehydrogenases/reductases (SDR) family.</text>
</comment>
<sequence>MATKVVLITGSSSGIGLATAVLLAYDTEKRFKVYATMRNLANKQQLETEGKDFLGDTLIVKQLDVCEDDSVNKAVKDVIEQEGRIDVLINNAGMSLFTVFESIPMELMKKCFEVNYFGTVRCTKAVIPYMKAKESGHIINISSHAGVVGFPTAEIYSSTKFAVEGLTESMAPTLRQFNIRCTIIEPGPVDTPMKDSNNFIEGVDLSSADPKTVLIRDRVISRWGTFWAQPDKVLTAPQVAEAIKEAILSENPNFRYQTNKRYCPDEIEAKLADITGNKPVDIITKRFCAE</sequence>
<feature type="transmembrane region" description="Helical" evidence="4">
    <location>
        <begin position="6"/>
        <end position="25"/>
    </location>
</feature>